<accession>A0AAV6KDY9</accession>
<evidence type="ECO:0000313" key="2">
    <source>
        <dbReference type="EMBL" id="KAG5550503.1"/>
    </source>
</evidence>
<dbReference type="EMBL" id="JACTNZ010000005">
    <property type="protein sequence ID" value="KAG5550503.1"/>
    <property type="molecule type" value="Genomic_DNA"/>
</dbReference>
<evidence type="ECO:0000313" key="3">
    <source>
        <dbReference type="Proteomes" id="UP000823749"/>
    </source>
</evidence>
<dbReference type="AlphaFoldDB" id="A0AAV6KDY9"/>
<sequence>MRQGENDLQHLTSTIAGKIGEGVQKTESFLSSTCIYMVPEKLYKLKESAYTSHLIAIGPPSLRRQTPPNTLATRQNELHELPTLSTDRRNGGPAGISNAEKVHGSTGMFSGNEDIDRRCKETLRNRSYTG</sequence>
<feature type="compositionally biased region" description="Basic and acidic residues" evidence="1">
    <location>
        <begin position="76"/>
        <end position="90"/>
    </location>
</feature>
<dbReference type="Proteomes" id="UP000823749">
    <property type="component" value="Chromosome 5"/>
</dbReference>
<evidence type="ECO:0000256" key="1">
    <source>
        <dbReference type="SAM" id="MobiDB-lite"/>
    </source>
</evidence>
<protein>
    <submittedName>
        <fullName evidence="2">Uncharacterized protein</fullName>
    </submittedName>
</protein>
<comment type="caution">
    <text evidence="2">The sequence shown here is derived from an EMBL/GenBank/DDBJ whole genome shotgun (WGS) entry which is preliminary data.</text>
</comment>
<reference evidence="2" key="1">
    <citation type="submission" date="2020-08" db="EMBL/GenBank/DDBJ databases">
        <title>Plant Genome Project.</title>
        <authorList>
            <person name="Zhang R.-G."/>
        </authorList>
    </citation>
    <scope>NUCLEOTIDE SEQUENCE</scope>
    <source>
        <strain evidence="2">WSP0</strain>
        <tissue evidence="2">Leaf</tissue>
    </source>
</reference>
<proteinExistence type="predicted"/>
<feature type="region of interest" description="Disordered" evidence="1">
    <location>
        <begin position="75"/>
        <end position="117"/>
    </location>
</feature>
<gene>
    <name evidence="2" type="ORF">RHGRI_015468</name>
</gene>
<name>A0AAV6KDY9_9ERIC</name>
<keyword evidence="3" id="KW-1185">Reference proteome</keyword>
<organism evidence="2 3">
    <name type="scientific">Rhododendron griersonianum</name>
    <dbReference type="NCBI Taxonomy" id="479676"/>
    <lineage>
        <taxon>Eukaryota</taxon>
        <taxon>Viridiplantae</taxon>
        <taxon>Streptophyta</taxon>
        <taxon>Embryophyta</taxon>
        <taxon>Tracheophyta</taxon>
        <taxon>Spermatophyta</taxon>
        <taxon>Magnoliopsida</taxon>
        <taxon>eudicotyledons</taxon>
        <taxon>Gunneridae</taxon>
        <taxon>Pentapetalae</taxon>
        <taxon>asterids</taxon>
        <taxon>Ericales</taxon>
        <taxon>Ericaceae</taxon>
        <taxon>Ericoideae</taxon>
        <taxon>Rhodoreae</taxon>
        <taxon>Rhododendron</taxon>
    </lineage>
</organism>